<dbReference type="Pfam" id="PF16094">
    <property type="entry name" value="PAC1"/>
    <property type="match status" value="1"/>
</dbReference>
<dbReference type="GO" id="GO:0070628">
    <property type="term" value="F:proteasome binding"/>
    <property type="evidence" value="ECO:0007669"/>
    <property type="project" value="Ensembl"/>
</dbReference>
<comment type="similarity">
    <text evidence="1">Belongs to the PSMG1 family.</text>
</comment>
<dbReference type="InParanoid" id="A0A663ECT5"/>
<dbReference type="Ensembl" id="ENSACCT00020010244.1">
    <property type="protein sequence ID" value="ENSACCP00020009828.1"/>
    <property type="gene ID" value="ENSACCG00020006704.1"/>
</dbReference>
<keyword evidence="6" id="KW-1185">Reference proteome</keyword>
<evidence type="ECO:0000256" key="4">
    <source>
        <dbReference type="SAM" id="MobiDB-lite"/>
    </source>
</evidence>
<gene>
    <name evidence="5" type="primary">PSMG1</name>
</gene>
<dbReference type="PANTHER" id="PTHR15069">
    <property type="entry name" value="PROTEASOME ASSEMBLY CHAPERONE 1"/>
    <property type="match status" value="1"/>
</dbReference>
<evidence type="ECO:0000256" key="3">
    <source>
        <dbReference type="ARBA" id="ARBA00023186"/>
    </source>
</evidence>
<organism evidence="5 6">
    <name type="scientific">Aquila chrysaetos chrysaetos</name>
    <dbReference type="NCBI Taxonomy" id="223781"/>
    <lineage>
        <taxon>Eukaryota</taxon>
        <taxon>Metazoa</taxon>
        <taxon>Chordata</taxon>
        <taxon>Craniata</taxon>
        <taxon>Vertebrata</taxon>
        <taxon>Euteleostomi</taxon>
        <taxon>Archelosauria</taxon>
        <taxon>Archosauria</taxon>
        <taxon>Dinosauria</taxon>
        <taxon>Saurischia</taxon>
        <taxon>Theropoda</taxon>
        <taxon>Coelurosauria</taxon>
        <taxon>Aves</taxon>
        <taxon>Neognathae</taxon>
        <taxon>Neoaves</taxon>
        <taxon>Telluraves</taxon>
        <taxon>Accipitrimorphae</taxon>
        <taxon>Accipitriformes</taxon>
        <taxon>Accipitridae</taxon>
        <taxon>Accipitrinae</taxon>
        <taxon>Aquila</taxon>
    </lineage>
</organism>
<evidence type="ECO:0000313" key="6">
    <source>
        <dbReference type="Proteomes" id="UP000472275"/>
    </source>
</evidence>
<proteinExistence type="inferred from homology"/>
<dbReference type="GO" id="GO:0005783">
    <property type="term" value="C:endoplasmic reticulum"/>
    <property type="evidence" value="ECO:0007669"/>
    <property type="project" value="Ensembl"/>
</dbReference>
<dbReference type="GO" id="GO:0005654">
    <property type="term" value="C:nucleoplasm"/>
    <property type="evidence" value="ECO:0007669"/>
    <property type="project" value="Ensembl"/>
</dbReference>
<name>A0A663ECT5_AQUCH</name>
<dbReference type="GeneTree" id="ENSGT00500000044950"/>
<dbReference type="AlphaFoldDB" id="A0A663ECT5"/>
<protein>
    <recommendedName>
        <fullName evidence="2">Proteasome assembly chaperone 1</fullName>
    </recommendedName>
</protein>
<dbReference type="GO" id="GO:0060090">
    <property type="term" value="F:molecular adaptor activity"/>
    <property type="evidence" value="ECO:0007669"/>
    <property type="project" value="Ensembl"/>
</dbReference>
<reference evidence="5" key="1">
    <citation type="submission" date="2025-08" db="UniProtKB">
        <authorList>
            <consortium name="Ensembl"/>
        </authorList>
    </citation>
    <scope>IDENTIFICATION</scope>
</reference>
<dbReference type="InterPro" id="IPR016565">
    <property type="entry name" value="Proteasome_assmbl_chp_1"/>
</dbReference>
<dbReference type="GO" id="GO:0051131">
    <property type="term" value="P:chaperone-mediated protein complex assembly"/>
    <property type="evidence" value="ECO:0007669"/>
    <property type="project" value="Ensembl"/>
</dbReference>
<evidence type="ECO:0000256" key="1">
    <source>
        <dbReference type="ARBA" id="ARBA00005261"/>
    </source>
</evidence>
<dbReference type="Proteomes" id="UP000472275">
    <property type="component" value="Chromosome 7"/>
</dbReference>
<dbReference type="GO" id="GO:0080129">
    <property type="term" value="P:proteasome core complex assembly"/>
    <property type="evidence" value="ECO:0007669"/>
    <property type="project" value="Ensembl"/>
</dbReference>
<evidence type="ECO:0000313" key="5">
    <source>
        <dbReference type="Ensembl" id="ENSACCP00020009828.1"/>
    </source>
</evidence>
<keyword evidence="3" id="KW-0143">Chaperone</keyword>
<reference evidence="5" key="2">
    <citation type="submission" date="2025-09" db="UniProtKB">
        <authorList>
            <consortium name="Ensembl"/>
        </authorList>
    </citation>
    <scope>IDENTIFICATION</scope>
</reference>
<dbReference type="PANTHER" id="PTHR15069:SF1">
    <property type="entry name" value="PROTEASOME ASSEMBLY CHAPERONE 1"/>
    <property type="match status" value="1"/>
</dbReference>
<feature type="region of interest" description="Disordered" evidence="4">
    <location>
        <begin position="25"/>
        <end position="114"/>
    </location>
</feature>
<feature type="compositionally biased region" description="Low complexity" evidence="4">
    <location>
        <begin position="25"/>
        <end position="43"/>
    </location>
</feature>
<dbReference type="GO" id="GO:0101031">
    <property type="term" value="C:protein folding chaperone complex"/>
    <property type="evidence" value="ECO:0007669"/>
    <property type="project" value="Ensembl"/>
</dbReference>
<evidence type="ECO:0000256" key="2">
    <source>
        <dbReference type="ARBA" id="ARBA00019180"/>
    </source>
</evidence>
<dbReference type="GO" id="GO:0005794">
    <property type="term" value="C:Golgi apparatus"/>
    <property type="evidence" value="ECO:0007669"/>
    <property type="project" value="Ensembl"/>
</dbReference>
<dbReference type="GO" id="GO:0005829">
    <property type="term" value="C:cytosol"/>
    <property type="evidence" value="ECO:0007669"/>
    <property type="project" value="Ensembl"/>
</dbReference>
<sequence>MRAEAGEVTAPSLAHVRHLYPRPLAAAGSPSAAAVPARGVAPAEAPPPAPLGAEAPAAGGRRGRLRRRDEACSQGGRGRAAGRRPALWSAGQSAAGRSGTRWRRRSGVSRRAGAVGGGPAAMATFFGEVVVAPSRAGVDDEEWAEEAREETPEDREIRRELEKKREIDVLWTVKSGASTESTADEPFACSKFIVAIGHNAAAFLSSFILDSVCWEVVGVVKLWNEWCRTSNTTTVLQTDSFCLFYRLISDPTVLLCQCSCYVAEDQQFQWLEKVFGCMRKEGLQVTILSTCPVADYKTQESTLTLPSPFLKALKTKEFKEQVCCPLLEQPNIVRDLPAAVLSYCQVWQIPAVLYQCYTDVIKLDTVTIEAFKPLLSTKILKSLVKDASESTKILKKLLTTNETHSNIYI</sequence>
<dbReference type="GO" id="GO:0021930">
    <property type="term" value="P:cerebellar granule cell precursor proliferation"/>
    <property type="evidence" value="ECO:0007669"/>
    <property type="project" value="Ensembl"/>
</dbReference>
<accession>A0A663ECT5</accession>